<proteinExistence type="predicted"/>
<evidence type="ECO:0000313" key="1">
    <source>
        <dbReference type="EMBL" id="PIO61304.1"/>
    </source>
</evidence>
<gene>
    <name evidence="1" type="ORF">TELCIR_17175</name>
</gene>
<dbReference type="Proteomes" id="UP000230423">
    <property type="component" value="Unassembled WGS sequence"/>
</dbReference>
<keyword evidence="2" id="KW-1185">Reference proteome</keyword>
<sequence length="77" mass="8632">MDRSMDRDSLIRSTVSMYASQVQLPDNHAEDVIYAPDEIITSNVSQRDDCSDCFLVEKDRSENGNVRHNQADSGIGL</sequence>
<name>A0A2G9TTJ3_TELCI</name>
<dbReference type="AlphaFoldDB" id="A0A2G9TTJ3"/>
<accession>A0A2G9TTJ3</accession>
<dbReference type="OrthoDB" id="5820557at2759"/>
<reference evidence="1 2" key="1">
    <citation type="submission" date="2015-09" db="EMBL/GenBank/DDBJ databases">
        <title>Draft genome of the parasitic nematode Teladorsagia circumcincta isolate WARC Sus (inbred).</title>
        <authorList>
            <person name="Mitreva M."/>
        </authorList>
    </citation>
    <scope>NUCLEOTIDE SEQUENCE [LARGE SCALE GENOMIC DNA]</scope>
    <source>
        <strain evidence="1 2">S</strain>
    </source>
</reference>
<dbReference type="EMBL" id="KZ353845">
    <property type="protein sequence ID" value="PIO61304.1"/>
    <property type="molecule type" value="Genomic_DNA"/>
</dbReference>
<organism evidence="1 2">
    <name type="scientific">Teladorsagia circumcincta</name>
    <name type="common">Brown stomach worm</name>
    <name type="synonym">Ostertagia circumcincta</name>
    <dbReference type="NCBI Taxonomy" id="45464"/>
    <lineage>
        <taxon>Eukaryota</taxon>
        <taxon>Metazoa</taxon>
        <taxon>Ecdysozoa</taxon>
        <taxon>Nematoda</taxon>
        <taxon>Chromadorea</taxon>
        <taxon>Rhabditida</taxon>
        <taxon>Rhabditina</taxon>
        <taxon>Rhabditomorpha</taxon>
        <taxon>Strongyloidea</taxon>
        <taxon>Trichostrongylidae</taxon>
        <taxon>Teladorsagia</taxon>
    </lineage>
</organism>
<protein>
    <submittedName>
        <fullName evidence="1">Uncharacterized protein</fullName>
    </submittedName>
</protein>
<evidence type="ECO:0000313" key="2">
    <source>
        <dbReference type="Proteomes" id="UP000230423"/>
    </source>
</evidence>